<evidence type="ECO:0000313" key="6">
    <source>
        <dbReference type="Proteomes" id="UP000324896"/>
    </source>
</evidence>
<proteinExistence type="predicted"/>
<dbReference type="AlphaFoldDB" id="A0A1G6NCX9"/>
<evidence type="ECO:0000313" key="2">
    <source>
        <dbReference type="EMBL" id="SDC65227.1"/>
    </source>
</evidence>
<dbReference type="EMBL" id="QICM01000038">
    <property type="protein sequence ID" value="PXV62153.1"/>
    <property type="molecule type" value="Genomic_DNA"/>
</dbReference>
<dbReference type="Proteomes" id="UP000324896">
    <property type="component" value="Unassembled WGS sequence"/>
</dbReference>
<evidence type="ECO:0000313" key="5">
    <source>
        <dbReference type="Proteomes" id="UP000295758"/>
    </source>
</evidence>
<dbReference type="EMBL" id="FMYT01000011">
    <property type="protein sequence ID" value="SDC65227.1"/>
    <property type="molecule type" value="Genomic_DNA"/>
</dbReference>
<evidence type="ECO:0000313" key="4">
    <source>
        <dbReference type="Proteomes" id="UP000247389"/>
    </source>
</evidence>
<evidence type="ECO:0000313" key="1">
    <source>
        <dbReference type="EMBL" id="PXV62153.1"/>
    </source>
</evidence>
<reference evidence="3 5" key="3">
    <citation type="submission" date="2019-03" db="EMBL/GenBank/DDBJ databases">
        <title>Deep subsurface shale carbon reservoir microbial communities from Ohio and West Virginia, USA.</title>
        <authorList>
            <person name="Wrighton K."/>
        </authorList>
    </citation>
    <scope>NUCLEOTIDE SEQUENCE [LARGE SCALE GENOMIC DNA]</scope>
    <source>
        <strain evidence="3 5">UTICA-S4D12</strain>
    </source>
</reference>
<dbReference type="Proteomes" id="UP000247389">
    <property type="component" value="Unassembled WGS sequence"/>
</dbReference>
<evidence type="ECO:0000313" key="3">
    <source>
        <dbReference type="EMBL" id="TDS32220.1"/>
    </source>
</evidence>
<protein>
    <submittedName>
        <fullName evidence="2">Uncharacterized protein</fullName>
    </submittedName>
</protein>
<reference evidence="1 4" key="2">
    <citation type="submission" date="2018-04" db="EMBL/GenBank/DDBJ databases">
        <title>Subsurface microbial communities from deep shales in Ohio and West Virginia, USA.</title>
        <authorList>
            <person name="Wrighton K."/>
        </authorList>
    </citation>
    <scope>NUCLEOTIDE SEQUENCE [LARGE SCALE GENOMIC DNA]</scope>
    <source>
        <strain evidence="1 4">MSL28</strain>
    </source>
</reference>
<accession>A0A1G6NCX9</accession>
<dbReference type="EMBL" id="SOAA01000008">
    <property type="protein sequence ID" value="TDS32220.1"/>
    <property type="molecule type" value="Genomic_DNA"/>
</dbReference>
<dbReference type="RefSeq" id="WP_089655946.1">
    <property type="nucleotide sequence ID" value="NZ_FMYT01000011.1"/>
</dbReference>
<sequence>MKTKQFRIDEEEWKKFKKITHDFGSNASVEIRRFIKEYNKRNSHEEIFNEIYEDQKVVLDALAK</sequence>
<dbReference type="Proteomes" id="UP000295758">
    <property type="component" value="Unassembled WGS sequence"/>
</dbReference>
<organism evidence="2 6">
    <name type="scientific">Halanaerobium congolense</name>
    <dbReference type="NCBI Taxonomy" id="54121"/>
    <lineage>
        <taxon>Bacteria</taxon>
        <taxon>Bacillati</taxon>
        <taxon>Bacillota</taxon>
        <taxon>Clostridia</taxon>
        <taxon>Halanaerobiales</taxon>
        <taxon>Halanaerobiaceae</taxon>
        <taxon>Halanaerobium</taxon>
    </lineage>
</organism>
<reference evidence="2 6" key="1">
    <citation type="submission" date="2016-10" db="EMBL/GenBank/DDBJ databases">
        <authorList>
            <person name="Varghese N."/>
            <person name="Submissions S."/>
        </authorList>
    </citation>
    <scope>NUCLEOTIDE SEQUENCE [LARGE SCALE GENOMIC DNA]</scope>
    <source>
        <strain evidence="2 6">WG10</strain>
    </source>
</reference>
<name>A0A1G6NCX9_9FIRM</name>
<gene>
    <name evidence="3" type="ORF">BY453_10813</name>
    <name evidence="1" type="ORF">C8C78_13824</name>
    <name evidence="2" type="ORF">SAMN04488597_11127</name>
</gene>